<name>A0A7C9F4V4_9BACT</name>
<dbReference type="PANTHER" id="PTHR13887">
    <property type="entry name" value="GLUTATHIONE S-TRANSFERASE KAPPA"/>
    <property type="match status" value="1"/>
</dbReference>
<evidence type="ECO:0000313" key="3">
    <source>
        <dbReference type="Proteomes" id="UP000479293"/>
    </source>
</evidence>
<sequence length="232" mass="25771">MNDLIKEKITIDIVSDVVCPWCYVGKKRLESALNELGNPADVEINWHPFQLDPTIPDEGLDRKKYFIKKFGDPGRIQQMSEHLTQVGKQAGIDFRMDAISTAINTLPLHKLLHVAGQEGFQPEAEEMLFKAYFTDGKDLRDEAVLTELFSPYGWDLEKIVSILADDAIGSAVRQEITHYQSLGVSGVPFFILNNKYGISGAQPAEVFVQALGTVRDEMLQAVQGEVCGPEGC</sequence>
<protein>
    <recommendedName>
        <fullName evidence="1">DSBA-like thioredoxin domain-containing protein</fullName>
    </recommendedName>
</protein>
<dbReference type="PANTHER" id="PTHR13887:SF41">
    <property type="entry name" value="THIOREDOXIN SUPERFAMILY PROTEIN"/>
    <property type="match status" value="1"/>
</dbReference>
<comment type="caution">
    <text evidence="2">The sequence shown here is derived from an EMBL/GenBank/DDBJ whole genome shotgun (WGS) entry which is preliminary data.</text>
</comment>
<organism evidence="2 3">
    <name type="scientific">Salmonirosea aquatica</name>
    <dbReference type="NCBI Taxonomy" id="2654236"/>
    <lineage>
        <taxon>Bacteria</taxon>
        <taxon>Pseudomonadati</taxon>
        <taxon>Bacteroidota</taxon>
        <taxon>Cytophagia</taxon>
        <taxon>Cytophagales</taxon>
        <taxon>Spirosomataceae</taxon>
        <taxon>Salmonirosea</taxon>
    </lineage>
</organism>
<dbReference type="SUPFAM" id="SSF52833">
    <property type="entry name" value="Thioredoxin-like"/>
    <property type="match status" value="1"/>
</dbReference>
<dbReference type="InterPro" id="IPR001853">
    <property type="entry name" value="DSBA-like_thioredoxin_dom"/>
</dbReference>
<dbReference type="Pfam" id="PF01323">
    <property type="entry name" value="DSBA"/>
    <property type="match status" value="1"/>
</dbReference>
<dbReference type="InterPro" id="IPR036249">
    <property type="entry name" value="Thioredoxin-like_sf"/>
</dbReference>
<dbReference type="Gene3D" id="3.40.30.10">
    <property type="entry name" value="Glutaredoxin"/>
    <property type="match status" value="1"/>
</dbReference>
<reference evidence="2 3" key="1">
    <citation type="submission" date="2019-10" db="EMBL/GenBank/DDBJ databases">
        <title>Draft Genome Sequence of Cytophagaceae sp. SJW1-29.</title>
        <authorList>
            <person name="Choi A."/>
        </authorList>
    </citation>
    <scope>NUCLEOTIDE SEQUENCE [LARGE SCALE GENOMIC DNA]</scope>
    <source>
        <strain evidence="2 3">SJW1-29</strain>
    </source>
</reference>
<evidence type="ECO:0000313" key="2">
    <source>
        <dbReference type="EMBL" id="MPR35465.1"/>
    </source>
</evidence>
<gene>
    <name evidence="2" type="ORF">GBK04_19450</name>
</gene>
<keyword evidence="3" id="KW-1185">Reference proteome</keyword>
<dbReference type="AlphaFoldDB" id="A0A7C9F4V4"/>
<dbReference type="GO" id="GO:0016491">
    <property type="term" value="F:oxidoreductase activity"/>
    <property type="evidence" value="ECO:0007669"/>
    <property type="project" value="InterPro"/>
</dbReference>
<accession>A0A7C9F4V4</accession>
<dbReference type="CDD" id="cd03024">
    <property type="entry name" value="DsbA_FrnE"/>
    <property type="match status" value="1"/>
</dbReference>
<evidence type="ECO:0000259" key="1">
    <source>
        <dbReference type="Pfam" id="PF01323"/>
    </source>
</evidence>
<dbReference type="Proteomes" id="UP000479293">
    <property type="component" value="Unassembled WGS sequence"/>
</dbReference>
<feature type="domain" description="DSBA-like thioredoxin" evidence="1">
    <location>
        <begin position="10"/>
        <end position="211"/>
    </location>
</feature>
<dbReference type="RefSeq" id="WP_152762542.1">
    <property type="nucleotide sequence ID" value="NZ_WHLY01000002.1"/>
</dbReference>
<dbReference type="EMBL" id="WHLY01000002">
    <property type="protein sequence ID" value="MPR35465.1"/>
    <property type="molecule type" value="Genomic_DNA"/>
</dbReference>
<proteinExistence type="predicted"/>